<feature type="compositionally biased region" description="Basic and acidic residues" evidence="15">
    <location>
        <begin position="589"/>
        <end position="602"/>
    </location>
</feature>
<evidence type="ECO:0000256" key="2">
    <source>
        <dbReference type="ARBA" id="ARBA00022515"/>
    </source>
</evidence>
<proteinExistence type="inferred from homology"/>
<dbReference type="GO" id="GO:0006269">
    <property type="term" value="P:DNA replication, synthesis of primer"/>
    <property type="evidence" value="ECO:0007669"/>
    <property type="project" value="UniProtKB-UniRule"/>
</dbReference>
<reference evidence="17 18" key="1">
    <citation type="journal article" date="2016" name="Nat. Commun.">
        <title>Thousands of microbial genomes shed light on interconnected biogeochemical processes in an aquifer system.</title>
        <authorList>
            <person name="Anantharaman K."/>
            <person name="Brown C.T."/>
            <person name="Hug L.A."/>
            <person name="Sharon I."/>
            <person name="Castelle C.J."/>
            <person name="Probst A.J."/>
            <person name="Thomas B.C."/>
            <person name="Singh A."/>
            <person name="Wilkins M.J."/>
            <person name="Karaoz U."/>
            <person name="Brodie E.L."/>
            <person name="Williams K.H."/>
            <person name="Hubbard S.S."/>
            <person name="Banfield J.F."/>
        </authorList>
    </citation>
    <scope>NUCLEOTIDE SEQUENCE [LARGE SCALE GENOMIC DNA]</scope>
</reference>
<comment type="domain">
    <text evidence="12">Contains an N-terminal zinc-binding domain, a central core domain that contains the primase activity, and a C-terminal DnaB-binding domain.</text>
</comment>
<evidence type="ECO:0000313" key="18">
    <source>
        <dbReference type="Proteomes" id="UP000179164"/>
    </source>
</evidence>
<dbReference type="GO" id="GO:0000428">
    <property type="term" value="C:DNA-directed RNA polymerase complex"/>
    <property type="evidence" value="ECO:0007669"/>
    <property type="project" value="UniProtKB-KW"/>
</dbReference>
<evidence type="ECO:0000256" key="8">
    <source>
        <dbReference type="ARBA" id="ARBA00022833"/>
    </source>
</evidence>
<dbReference type="SMART" id="SM00400">
    <property type="entry name" value="ZnF_CHCC"/>
    <property type="match status" value="1"/>
</dbReference>
<keyword evidence="1 12" id="KW-0240">DNA-directed RNA polymerase</keyword>
<comment type="function">
    <text evidence="12 13">RNA polymerase that catalyzes the synthesis of short RNA molecules used as primers for DNA polymerase during DNA replication.</text>
</comment>
<comment type="subunit">
    <text evidence="12">Monomer. Interacts with DnaB.</text>
</comment>
<dbReference type="FunFam" id="3.90.980.10:FF:000001">
    <property type="entry name" value="DNA primase"/>
    <property type="match status" value="1"/>
</dbReference>
<evidence type="ECO:0000256" key="14">
    <source>
        <dbReference type="PIRSR" id="PIRSR002811-1"/>
    </source>
</evidence>
<evidence type="ECO:0000256" key="5">
    <source>
        <dbReference type="ARBA" id="ARBA00022705"/>
    </source>
</evidence>
<dbReference type="AlphaFoldDB" id="A0A1G2B6W3"/>
<evidence type="ECO:0000256" key="3">
    <source>
        <dbReference type="ARBA" id="ARBA00022679"/>
    </source>
</evidence>
<dbReference type="InterPro" id="IPR050219">
    <property type="entry name" value="DnaG_primase"/>
</dbReference>
<name>A0A1G2B6W3_9BACT</name>
<dbReference type="Pfam" id="PF01807">
    <property type="entry name" value="Zn_ribbon_DnaG"/>
    <property type="match status" value="1"/>
</dbReference>
<dbReference type="InterPro" id="IPR030846">
    <property type="entry name" value="DnaG_bac"/>
</dbReference>
<dbReference type="FunFam" id="3.90.580.10:FF:000001">
    <property type="entry name" value="DNA primase"/>
    <property type="match status" value="1"/>
</dbReference>
<dbReference type="NCBIfam" id="TIGR01391">
    <property type="entry name" value="dnaG"/>
    <property type="match status" value="1"/>
</dbReference>
<dbReference type="InterPro" id="IPR034151">
    <property type="entry name" value="TOPRIM_DnaG_bac"/>
</dbReference>
<keyword evidence="2 12" id="KW-0639">Primosome</keyword>
<dbReference type="HAMAP" id="MF_00974">
    <property type="entry name" value="DNA_primase_DnaG"/>
    <property type="match status" value="1"/>
</dbReference>
<feature type="region of interest" description="Disordered" evidence="15">
    <location>
        <begin position="429"/>
        <end position="449"/>
    </location>
</feature>
<feature type="compositionally biased region" description="Polar residues" evidence="15">
    <location>
        <begin position="429"/>
        <end position="444"/>
    </location>
</feature>
<keyword evidence="4 12" id="KW-0548">Nucleotidyltransferase</keyword>
<keyword evidence="5 12" id="KW-0235">DNA replication</keyword>
<dbReference type="InterPro" id="IPR037068">
    <property type="entry name" value="DNA_primase_core_N_sf"/>
</dbReference>
<dbReference type="Pfam" id="PF13155">
    <property type="entry name" value="Toprim_2"/>
    <property type="match status" value="1"/>
</dbReference>
<dbReference type="GO" id="GO:0008270">
    <property type="term" value="F:zinc ion binding"/>
    <property type="evidence" value="ECO:0007669"/>
    <property type="project" value="UniProtKB-UniRule"/>
</dbReference>
<comment type="cofactor">
    <cofactor evidence="12 13 14">
        <name>Zn(2+)</name>
        <dbReference type="ChEBI" id="CHEBI:29105"/>
    </cofactor>
    <text evidence="12 13 14">Binds 1 zinc ion per monomer.</text>
</comment>
<dbReference type="PANTHER" id="PTHR30313">
    <property type="entry name" value="DNA PRIMASE"/>
    <property type="match status" value="1"/>
</dbReference>
<evidence type="ECO:0000256" key="11">
    <source>
        <dbReference type="ARBA" id="ARBA00023163"/>
    </source>
</evidence>
<sequence length="602" mass="67653">MATFIGTSSTEEIKSKVDIIDLIQEYVQLRQAGTNWKANCPFHSEKTPSFMASREKQIWHCFGCGEGGDIFSFVQKIEGLEFPEALRLLAQKAGVQLPTFNPELQTKKTQMLDVIKAASQFFATKLREPSQGKIAREYLQTRGVSDETIDDFGIGYAPDAWDQLNTYLIQNKISVQDIFQAGLTIKRERGDGYYDRFRNRLIFPLRDVHGTVIGFGGRVLAADDQGAKYINSPQTLVYDKSGYLFGLDSAKHEIRNTKLAVIVEGYMDVVASHQAGVTNVVASSGTALTDRQVRLLKRFTDIVALAFDADLAGEDASRRGIDVALRGGLEVRIITLSHGKDPDECIKEDLEAWKKAIASAQGIMEYTFARAVRGKDMSTLAHKKEVTRTVLQALTRIPDPIEQTHYLQKLAALVRVEESILRDKLASLQKTQSPSIRPAQQQPMSERPQKDRYQSLIERLMAFFVFRPDLAVEVTGSAAEEMIPEGRMRDLYKQLLISYTSEHNDTAETVVSLLSSKYPGLKEFVAVLLMKAEHEFSSLGEDDFIRDLQQTIAEVRLLYYTRELTKIAEQMSEAESKGDESAMTRLSTRHSELSEKLAHLQE</sequence>
<dbReference type="GO" id="GO:1990077">
    <property type="term" value="C:primosome complex"/>
    <property type="evidence" value="ECO:0007669"/>
    <property type="project" value="UniProtKB-KW"/>
</dbReference>
<keyword evidence="9" id="KW-0460">Magnesium</keyword>
<evidence type="ECO:0000256" key="13">
    <source>
        <dbReference type="PIRNR" id="PIRNR002811"/>
    </source>
</evidence>
<dbReference type="EMBL" id="MHKE01000012">
    <property type="protein sequence ID" value="OGY83990.1"/>
    <property type="molecule type" value="Genomic_DNA"/>
</dbReference>
<dbReference type="Proteomes" id="UP000179164">
    <property type="component" value="Unassembled WGS sequence"/>
</dbReference>
<dbReference type="InterPro" id="IPR019475">
    <property type="entry name" value="DNA_primase_DnaB-bd"/>
</dbReference>
<feature type="domain" description="Toprim" evidence="16">
    <location>
        <begin position="258"/>
        <end position="339"/>
    </location>
</feature>
<dbReference type="Gene3D" id="3.90.580.10">
    <property type="entry name" value="Zinc finger, CHC2-type domain"/>
    <property type="match status" value="1"/>
</dbReference>
<keyword evidence="10 12" id="KW-0238">DNA-binding</keyword>
<dbReference type="InterPro" id="IPR006171">
    <property type="entry name" value="TOPRIM_dom"/>
</dbReference>
<keyword evidence="3 12" id="KW-0808">Transferase</keyword>
<evidence type="ECO:0000259" key="16">
    <source>
        <dbReference type="PROSITE" id="PS50880"/>
    </source>
</evidence>
<dbReference type="InterPro" id="IPR002694">
    <property type="entry name" value="Znf_CHC2"/>
</dbReference>
<evidence type="ECO:0000256" key="15">
    <source>
        <dbReference type="SAM" id="MobiDB-lite"/>
    </source>
</evidence>
<dbReference type="InterPro" id="IPR006295">
    <property type="entry name" value="DNA_primase_DnaG"/>
</dbReference>
<dbReference type="PROSITE" id="PS50880">
    <property type="entry name" value="TOPRIM"/>
    <property type="match status" value="1"/>
</dbReference>
<dbReference type="Pfam" id="PF08275">
    <property type="entry name" value="DNAG_N"/>
    <property type="match status" value="1"/>
</dbReference>
<feature type="zinc finger region" description="CHC2-type" evidence="12 14">
    <location>
        <begin position="40"/>
        <end position="64"/>
    </location>
</feature>
<keyword evidence="8 12" id="KW-0862">Zinc</keyword>
<evidence type="ECO:0000256" key="6">
    <source>
        <dbReference type="ARBA" id="ARBA00022723"/>
    </source>
</evidence>
<dbReference type="Pfam" id="PF10410">
    <property type="entry name" value="DnaB_bind"/>
    <property type="match status" value="1"/>
</dbReference>
<evidence type="ECO:0000256" key="4">
    <source>
        <dbReference type="ARBA" id="ARBA00022695"/>
    </source>
</evidence>
<dbReference type="InterPro" id="IPR036977">
    <property type="entry name" value="DNA_primase_Znf_CHC2"/>
</dbReference>
<feature type="region of interest" description="Disordered" evidence="15">
    <location>
        <begin position="571"/>
        <end position="602"/>
    </location>
</feature>
<dbReference type="SUPFAM" id="SSF56731">
    <property type="entry name" value="DNA primase core"/>
    <property type="match status" value="1"/>
</dbReference>
<protein>
    <recommendedName>
        <fullName evidence="12 13">DNA primase</fullName>
        <ecNumber evidence="12">2.7.7.101</ecNumber>
    </recommendedName>
</protein>
<keyword evidence="11 12" id="KW-0804">Transcription</keyword>
<dbReference type="Gene3D" id="3.40.1360.10">
    <property type="match status" value="1"/>
</dbReference>
<dbReference type="EC" id="2.7.7.101" evidence="12"/>
<dbReference type="PANTHER" id="PTHR30313:SF2">
    <property type="entry name" value="DNA PRIMASE"/>
    <property type="match status" value="1"/>
</dbReference>
<organism evidence="17 18">
    <name type="scientific">Candidatus Kerfeldbacteria bacterium RIFCSPLOWO2_01_FULL_48_11</name>
    <dbReference type="NCBI Taxonomy" id="1798543"/>
    <lineage>
        <taxon>Bacteria</taxon>
        <taxon>Candidatus Kerfeldiibacteriota</taxon>
    </lineage>
</organism>
<dbReference type="STRING" id="1798543.A2898_01810"/>
<comment type="similarity">
    <text evidence="12 13">Belongs to the DnaG primase family.</text>
</comment>
<dbReference type="GO" id="GO:0003899">
    <property type="term" value="F:DNA-directed RNA polymerase activity"/>
    <property type="evidence" value="ECO:0007669"/>
    <property type="project" value="UniProtKB-UniRule"/>
</dbReference>
<evidence type="ECO:0000256" key="12">
    <source>
        <dbReference type="HAMAP-Rule" id="MF_00974"/>
    </source>
</evidence>
<dbReference type="SUPFAM" id="SSF57783">
    <property type="entry name" value="Zinc beta-ribbon"/>
    <property type="match status" value="1"/>
</dbReference>
<evidence type="ECO:0000313" key="17">
    <source>
        <dbReference type="EMBL" id="OGY83990.1"/>
    </source>
</evidence>
<dbReference type="InterPro" id="IPR013264">
    <property type="entry name" value="DNAG_N"/>
</dbReference>
<dbReference type="CDD" id="cd03364">
    <property type="entry name" value="TOPRIM_DnaG_primases"/>
    <property type="match status" value="1"/>
</dbReference>
<keyword evidence="7 12" id="KW-0863">Zinc-finger</keyword>
<evidence type="ECO:0000256" key="10">
    <source>
        <dbReference type="ARBA" id="ARBA00023125"/>
    </source>
</evidence>
<gene>
    <name evidence="12" type="primary">dnaG</name>
    <name evidence="17" type="ORF">A2898_01810</name>
</gene>
<evidence type="ECO:0000256" key="9">
    <source>
        <dbReference type="ARBA" id="ARBA00022842"/>
    </source>
</evidence>
<dbReference type="SMART" id="SM00493">
    <property type="entry name" value="TOPRIM"/>
    <property type="match status" value="1"/>
</dbReference>
<keyword evidence="6 12" id="KW-0479">Metal-binding</keyword>
<dbReference type="GO" id="GO:0003677">
    <property type="term" value="F:DNA binding"/>
    <property type="evidence" value="ECO:0007669"/>
    <property type="project" value="UniProtKB-KW"/>
</dbReference>
<comment type="caution">
    <text evidence="17">The sequence shown here is derived from an EMBL/GenBank/DDBJ whole genome shotgun (WGS) entry which is preliminary data.</text>
</comment>
<comment type="catalytic activity">
    <reaction evidence="12">
        <text>ssDNA + n NTP = ssDNA/pppN(pN)n-1 hybrid + (n-1) diphosphate.</text>
        <dbReference type="EC" id="2.7.7.101"/>
    </reaction>
</comment>
<dbReference type="Gene3D" id="3.90.980.10">
    <property type="entry name" value="DNA primase, catalytic core, N-terminal domain"/>
    <property type="match status" value="1"/>
</dbReference>
<evidence type="ECO:0000256" key="1">
    <source>
        <dbReference type="ARBA" id="ARBA00022478"/>
    </source>
</evidence>
<accession>A0A1G2B6W3</accession>
<dbReference type="GO" id="GO:0005737">
    <property type="term" value="C:cytoplasm"/>
    <property type="evidence" value="ECO:0007669"/>
    <property type="project" value="TreeGrafter"/>
</dbReference>
<dbReference type="PIRSF" id="PIRSF002811">
    <property type="entry name" value="DnaG"/>
    <property type="match status" value="1"/>
</dbReference>
<evidence type="ECO:0000256" key="7">
    <source>
        <dbReference type="ARBA" id="ARBA00022771"/>
    </source>
</evidence>